<dbReference type="RefSeq" id="WP_053237904.1">
    <property type="nucleotide sequence ID" value="NZ_CP011125.1"/>
</dbReference>
<feature type="region of interest" description="Disordered" evidence="1">
    <location>
        <begin position="237"/>
        <end position="260"/>
    </location>
</feature>
<dbReference type="EMBL" id="CP011125">
    <property type="protein sequence ID" value="AKF10990.1"/>
    <property type="molecule type" value="Genomic_DNA"/>
</dbReference>
<evidence type="ECO:0000313" key="4">
    <source>
        <dbReference type="Proteomes" id="UP000034883"/>
    </source>
</evidence>
<evidence type="ECO:0000256" key="2">
    <source>
        <dbReference type="SAM" id="Phobius"/>
    </source>
</evidence>
<reference evidence="3 4" key="1">
    <citation type="submission" date="2015-03" db="EMBL/GenBank/DDBJ databases">
        <title>Genome assembly of Sandaracinus amylolyticus DSM 53668.</title>
        <authorList>
            <person name="Sharma G."/>
            <person name="Subramanian S."/>
        </authorList>
    </citation>
    <scope>NUCLEOTIDE SEQUENCE [LARGE SCALE GENOMIC DNA]</scope>
    <source>
        <strain evidence="3 4">DSM 53668</strain>
    </source>
</reference>
<proteinExistence type="predicted"/>
<gene>
    <name evidence="3" type="ORF">DB32_008139</name>
</gene>
<organism evidence="3 4">
    <name type="scientific">Sandaracinus amylolyticus</name>
    <dbReference type="NCBI Taxonomy" id="927083"/>
    <lineage>
        <taxon>Bacteria</taxon>
        <taxon>Pseudomonadati</taxon>
        <taxon>Myxococcota</taxon>
        <taxon>Polyangia</taxon>
        <taxon>Polyangiales</taxon>
        <taxon>Sandaracinaceae</taxon>
        <taxon>Sandaracinus</taxon>
    </lineage>
</organism>
<protein>
    <submittedName>
        <fullName evidence="3">Uncharacterized protein</fullName>
    </submittedName>
</protein>
<feature type="transmembrane region" description="Helical" evidence="2">
    <location>
        <begin position="265"/>
        <end position="283"/>
    </location>
</feature>
<dbReference type="STRING" id="927083.DB32_008139"/>
<evidence type="ECO:0000256" key="1">
    <source>
        <dbReference type="SAM" id="MobiDB-lite"/>
    </source>
</evidence>
<sequence length="285" mass="30558">MTEIVPIASLREGSVARVRGRVRRAHEVITSSLGQRACVYWDVRQGLASAPHAHGAVDFWLEDASGRVLIRAASMRVEARAQRREEVLGQVARDIDDVSRRQRAVKDAIRRGEGGTAKALHAERRRLAELATLLCAMRAHARGRVHVGGSLQGQDAWIRAHAETAESGPGASTLRLVIEQWEVVLEERDEVEIEGECALEAAPPGTGPGGYRERASCLALRAPSGGTLEVRGVGATGAGEPIARHPSRRAPPVVPERPATDPGRVLTGAVAVVVGVLVLLAWLTR</sequence>
<keyword evidence="2" id="KW-1133">Transmembrane helix</keyword>
<keyword evidence="2" id="KW-0812">Transmembrane</keyword>
<accession>A0A0F6W9R7</accession>
<dbReference type="Proteomes" id="UP000034883">
    <property type="component" value="Chromosome"/>
</dbReference>
<dbReference type="AlphaFoldDB" id="A0A0F6W9R7"/>
<name>A0A0F6W9R7_9BACT</name>
<keyword evidence="4" id="KW-1185">Reference proteome</keyword>
<evidence type="ECO:0000313" key="3">
    <source>
        <dbReference type="EMBL" id="AKF10990.1"/>
    </source>
</evidence>
<dbReference type="KEGG" id="samy:DB32_008139"/>
<keyword evidence="2" id="KW-0472">Membrane</keyword>